<dbReference type="InterPro" id="IPR020841">
    <property type="entry name" value="PKS_Beta-ketoAc_synthase_dom"/>
</dbReference>
<keyword evidence="4" id="KW-0045">Antibiotic biosynthesis</keyword>
<keyword evidence="1" id="KW-0596">Phosphopantetheine</keyword>
<dbReference type="Gene3D" id="3.30.70.3290">
    <property type="match status" value="1"/>
</dbReference>
<dbReference type="InterPro" id="IPR014043">
    <property type="entry name" value="Acyl_transferase_dom"/>
</dbReference>
<keyword evidence="3" id="KW-0808">Transferase</keyword>
<dbReference type="InterPro" id="IPR009081">
    <property type="entry name" value="PP-bd_ACP"/>
</dbReference>
<dbReference type="CDD" id="cd00833">
    <property type="entry name" value="PKS"/>
    <property type="match status" value="1"/>
</dbReference>
<evidence type="ECO:0000259" key="7">
    <source>
        <dbReference type="PROSITE" id="PS50075"/>
    </source>
</evidence>
<dbReference type="PROSITE" id="PS50075">
    <property type="entry name" value="CARRIER"/>
    <property type="match status" value="2"/>
</dbReference>
<dbReference type="Pfam" id="PF00698">
    <property type="entry name" value="Acyl_transf_1"/>
    <property type="match status" value="1"/>
</dbReference>
<dbReference type="SUPFAM" id="SSF53901">
    <property type="entry name" value="Thiolase-like"/>
    <property type="match status" value="1"/>
</dbReference>
<dbReference type="RefSeq" id="WP_331785297.1">
    <property type="nucleotide sequence ID" value="NZ_JAVFKM010000001.1"/>
</dbReference>
<dbReference type="PANTHER" id="PTHR43775:SF37">
    <property type="entry name" value="SI:DKEY-61P9.11"/>
    <property type="match status" value="1"/>
</dbReference>
<evidence type="ECO:0000313" key="9">
    <source>
        <dbReference type="EMBL" id="MEF3112285.1"/>
    </source>
</evidence>
<evidence type="ECO:0000259" key="8">
    <source>
        <dbReference type="PROSITE" id="PS52004"/>
    </source>
</evidence>
<dbReference type="Gene3D" id="1.10.1200.10">
    <property type="entry name" value="ACP-like"/>
    <property type="match status" value="2"/>
</dbReference>
<dbReference type="SMART" id="SM00825">
    <property type="entry name" value="PKS_KS"/>
    <property type="match status" value="1"/>
</dbReference>
<feature type="region of interest" description="Disordered" evidence="6">
    <location>
        <begin position="91"/>
        <end position="111"/>
    </location>
</feature>
<evidence type="ECO:0000256" key="6">
    <source>
        <dbReference type="SAM" id="MobiDB-lite"/>
    </source>
</evidence>
<keyword evidence="2" id="KW-0597">Phosphoprotein</keyword>
<evidence type="ECO:0000256" key="3">
    <source>
        <dbReference type="ARBA" id="ARBA00022679"/>
    </source>
</evidence>
<dbReference type="InterPro" id="IPR036736">
    <property type="entry name" value="ACP-like_sf"/>
</dbReference>
<dbReference type="InterPro" id="IPR050091">
    <property type="entry name" value="PKS_NRPS_Biosynth_Enz"/>
</dbReference>
<evidence type="ECO:0000256" key="1">
    <source>
        <dbReference type="ARBA" id="ARBA00022450"/>
    </source>
</evidence>
<accession>A0ABU7WL84</accession>
<dbReference type="PROSITE" id="PS52004">
    <property type="entry name" value="KS3_2"/>
    <property type="match status" value="1"/>
</dbReference>
<dbReference type="Pfam" id="PF00109">
    <property type="entry name" value="ketoacyl-synt"/>
    <property type="match status" value="1"/>
</dbReference>
<feature type="domain" description="Ketosynthase family 3 (KS3)" evidence="8">
    <location>
        <begin position="111"/>
        <end position="522"/>
    </location>
</feature>
<name>A0ABU7WL84_9ACTN</name>
<evidence type="ECO:0000256" key="2">
    <source>
        <dbReference type="ARBA" id="ARBA00022553"/>
    </source>
</evidence>
<feature type="domain" description="Carrier" evidence="7">
    <location>
        <begin position="1309"/>
        <end position="1386"/>
    </location>
</feature>
<gene>
    <name evidence="9" type="ORF">RB636_03585</name>
</gene>
<dbReference type="Gene3D" id="3.40.47.10">
    <property type="match status" value="1"/>
</dbReference>
<dbReference type="InterPro" id="IPR032821">
    <property type="entry name" value="PKS_assoc"/>
</dbReference>
<dbReference type="InterPro" id="IPR016035">
    <property type="entry name" value="Acyl_Trfase/lysoPLipase"/>
</dbReference>
<dbReference type="InterPro" id="IPR016039">
    <property type="entry name" value="Thiolase-like"/>
</dbReference>
<dbReference type="EMBL" id="JAVFKM010000001">
    <property type="protein sequence ID" value="MEF3112285.1"/>
    <property type="molecule type" value="Genomic_DNA"/>
</dbReference>
<reference evidence="9 10" key="1">
    <citation type="submission" date="2023-08" db="EMBL/GenBank/DDBJ databases">
        <authorList>
            <person name="Sharma P."/>
            <person name="Verma V."/>
            <person name="Mohan M.K."/>
            <person name="Dubey A.K."/>
        </authorList>
    </citation>
    <scope>NUCLEOTIDE SEQUENCE [LARGE SCALE GENOMIC DNA]</scope>
    <source>
        <strain evidence="9 10">ADP4</strain>
    </source>
</reference>
<dbReference type="SUPFAM" id="SSF55048">
    <property type="entry name" value="Probable ACP-binding domain of malonyl-CoA ACP transacylase"/>
    <property type="match status" value="1"/>
</dbReference>
<feature type="region of interest" description="Disordered" evidence="6">
    <location>
        <begin position="1389"/>
        <end position="1409"/>
    </location>
</feature>
<protein>
    <submittedName>
        <fullName evidence="9">Beta-ketoacyl synthase N-terminal-like domain-containing protein</fullName>
    </submittedName>
</protein>
<keyword evidence="5" id="KW-0012">Acyltransferase</keyword>
<dbReference type="SUPFAM" id="SSF47336">
    <property type="entry name" value="ACP-like"/>
    <property type="match status" value="2"/>
</dbReference>
<evidence type="ECO:0000256" key="4">
    <source>
        <dbReference type="ARBA" id="ARBA00023194"/>
    </source>
</evidence>
<dbReference type="InterPro" id="IPR001227">
    <property type="entry name" value="Ac_transferase_dom_sf"/>
</dbReference>
<dbReference type="InterPro" id="IPR014031">
    <property type="entry name" value="Ketoacyl_synth_C"/>
</dbReference>
<dbReference type="SMART" id="SM00827">
    <property type="entry name" value="PKS_AT"/>
    <property type="match status" value="1"/>
</dbReference>
<organism evidence="9 10">
    <name type="scientific">Streptomyces chrestomyceticus</name>
    <dbReference type="NCBI Taxonomy" id="68185"/>
    <lineage>
        <taxon>Bacteria</taxon>
        <taxon>Bacillati</taxon>
        <taxon>Actinomycetota</taxon>
        <taxon>Actinomycetes</taxon>
        <taxon>Kitasatosporales</taxon>
        <taxon>Streptomycetaceae</taxon>
        <taxon>Streptomyces</taxon>
    </lineage>
</organism>
<feature type="domain" description="Carrier" evidence="7">
    <location>
        <begin position="17"/>
        <end position="94"/>
    </location>
</feature>
<dbReference type="SMART" id="SM00823">
    <property type="entry name" value="PKS_PP"/>
    <property type="match status" value="2"/>
</dbReference>
<proteinExistence type="predicted"/>
<dbReference type="InterPro" id="IPR020806">
    <property type="entry name" value="PKS_PP-bd"/>
</dbReference>
<evidence type="ECO:0000256" key="5">
    <source>
        <dbReference type="ARBA" id="ARBA00023315"/>
    </source>
</evidence>
<dbReference type="Pfam" id="PF00550">
    <property type="entry name" value="PP-binding"/>
    <property type="match status" value="2"/>
</dbReference>
<dbReference type="Gene3D" id="3.40.366.10">
    <property type="entry name" value="Malonyl-Coenzyme A Acyl Carrier Protein, domain 2"/>
    <property type="match status" value="1"/>
</dbReference>
<dbReference type="SUPFAM" id="SSF52151">
    <property type="entry name" value="FabD/lysophospholipase-like"/>
    <property type="match status" value="1"/>
</dbReference>
<sequence length="1441" mass="148816">MCARPTDRHALMPSGPLSASDLTGRLLRRVGELLDIPAASVGPDAPLSSLGLTSLHAVTLSEALAEWSGHPVPTSVFWETPTLAGIVDRVLGHGPTGERQEPSGSVPPADREPVAIVGIGCRLPGASTPEQLWQLLLDGRTTADGLELRTSEGTRARLEGSFLDDVDSFDAAFFEISPREAATMDPQQRLLLETAWEALEDAGQVPAALAGSATGVFVGISGYDHGRLHFGDPDADLHIGTGSALSIAANRLSYAFHFTGPSLAVDTACSSSLVAVHLACRSLWEGESELALAAGVNVILDGAVGDAFARAGFLSPDGRCKTFDAAADGYGRGEGCAVVVLKPLARALADGDPVHAVIKSTAVNQDGHSNGLTAPSGTAQERLLTAAYRRAGVAPGAVGYIEAHGTGTPLGDPVEARAIGRALGGVRESGEPLYVGSVKSNLGHLEAAAGITGLVKAALCVRHRTIPPTAGYRTPNPGIGFADLGLCVPDRVLAWPEGQDEAVAGVSSFGFGGTNAHVVVGEAPAAPAAVAAATDTAYGEDGPEGRRTGSGAVLLPVSGTDPGGAAQQAAGYRGLLEGEPSRLSALAYTAGTRRTHHRFRRALVAGDAREAGDLLAGVAAEPPDRPVPPGRPGPTAFVFSGQGNQWPGMGRELLRDEPVAAAVLGECDDILAKLTGWSLLERLTADEEAAAGHDDPAVLQPVLVSVQLAVARLLESWGIVPEHYVGHSLGEVSAAAAAGALSTEEALFLAVTRGEVMREATGTGSTALLGLPADEVHARIEAAGGAVDTAAWNAPRSTLVAGDGPTVERLVRQAAADGAFARVLPGTTAFHSRFVEPLHERLAAEVQDLAPQDVAATLVSTVTGGPVDGSALGAAYWARNLREPVRFTQAVRHVTDAGCRTFVEIGAHPTLTPAVLETAAAAGSDVVAAPTLRRGEPARTALLHTAATLYEAGARLDFAAVHPGSAGVLRLPVRQWNRQRFGDRAHLAARMSRAVSPAPAGLLGRRFSVAAGDVHYWDGALAPHTPHLPACQAGRYSLAGVPLHLPDSLAAAALDAGEVVFPGEQFTVDVQPGPAAVRVAQDTVTQLALTPDGAGARLTLHTREGEGEWLPYAEAILTEERPVPREPVDIAALLGRLPERTPGEALRTGLVAAGWSLPEPERAEEVHHGPEGTLVRLRAATVWNRHAMVDCAVLAAVVAAHLADREAAAQVPARLAGVSVPGAADRAVPAWAHVTVPEGQDDNTAEELALRVRLLDAEGQVLAGIGRIALTPLADAESAAAAALLHQDEALLAVADAPIHELLAASPAERPGLLTDYLRKETARVLRMPASSVDPAVPMNTLGLDSIMSLELHRRLEAALGVEVPVVRFLRGATTADIAAELAASLADGPGGPADGAAAPRHAELEDPADIERLLAELDDLPEEEVDSLLQRLAPQAAEQS</sequence>
<evidence type="ECO:0000313" key="10">
    <source>
        <dbReference type="Proteomes" id="UP001348265"/>
    </source>
</evidence>
<dbReference type="Pfam" id="PF16197">
    <property type="entry name" value="KAsynt_C_assoc"/>
    <property type="match status" value="1"/>
</dbReference>
<dbReference type="Pfam" id="PF02801">
    <property type="entry name" value="Ketoacyl-synt_C"/>
    <property type="match status" value="1"/>
</dbReference>
<dbReference type="Proteomes" id="UP001348265">
    <property type="component" value="Unassembled WGS sequence"/>
</dbReference>
<keyword evidence="10" id="KW-1185">Reference proteome</keyword>
<dbReference type="InterPro" id="IPR018201">
    <property type="entry name" value="Ketoacyl_synth_AS"/>
</dbReference>
<dbReference type="SMART" id="SM01294">
    <property type="entry name" value="PKS_PP_betabranch"/>
    <property type="match status" value="1"/>
</dbReference>
<dbReference type="PANTHER" id="PTHR43775">
    <property type="entry name" value="FATTY ACID SYNTHASE"/>
    <property type="match status" value="1"/>
</dbReference>
<dbReference type="PROSITE" id="PS00606">
    <property type="entry name" value="KS3_1"/>
    <property type="match status" value="1"/>
</dbReference>
<dbReference type="InterPro" id="IPR016036">
    <property type="entry name" value="Malonyl_transacylase_ACP-bd"/>
</dbReference>
<comment type="caution">
    <text evidence="9">The sequence shown here is derived from an EMBL/GenBank/DDBJ whole genome shotgun (WGS) entry which is preliminary data.</text>
</comment>
<dbReference type="InterPro" id="IPR014030">
    <property type="entry name" value="Ketoacyl_synth_N"/>
</dbReference>